<gene>
    <name evidence="2" type="ORF">Tci_909264</name>
</gene>
<feature type="non-terminal residue" evidence="2">
    <location>
        <position position="143"/>
    </location>
</feature>
<feature type="region of interest" description="Disordered" evidence="1">
    <location>
        <begin position="94"/>
        <end position="143"/>
    </location>
</feature>
<accession>A0A699VNV6</accession>
<feature type="compositionally biased region" description="Low complexity" evidence="1">
    <location>
        <begin position="106"/>
        <end position="136"/>
    </location>
</feature>
<organism evidence="2">
    <name type="scientific">Tanacetum cinerariifolium</name>
    <name type="common">Dalmatian daisy</name>
    <name type="synonym">Chrysanthemum cinerariifolium</name>
    <dbReference type="NCBI Taxonomy" id="118510"/>
    <lineage>
        <taxon>Eukaryota</taxon>
        <taxon>Viridiplantae</taxon>
        <taxon>Streptophyta</taxon>
        <taxon>Embryophyta</taxon>
        <taxon>Tracheophyta</taxon>
        <taxon>Spermatophyta</taxon>
        <taxon>Magnoliopsida</taxon>
        <taxon>eudicotyledons</taxon>
        <taxon>Gunneridae</taxon>
        <taxon>Pentapetalae</taxon>
        <taxon>asterids</taxon>
        <taxon>campanulids</taxon>
        <taxon>Asterales</taxon>
        <taxon>Asteraceae</taxon>
        <taxon>Asteroideae</taxon>
        <taxon>Anthemideae</taxon>
        <taxon>Anthemidinae</taxon>
        <taxon>Tanacetum</taxon>
    </lineage>
</organism>
<evidence type="ECO:0000313" key="2">
    <source>
        <dbReference type="EMBL" id="GFD37295.1"/>
    </source>
</evidence>
<evidence type="ECO:0000256" key="1">
    <source>
        <dbReference type="SAM" id="MobiDB-lite"/>
    </source>
</evidence>
<protein>
    <submittedName>
        <fullName evidence="2">Uncharacterized protein</fullName>
    </submittedName>
</protein>
<feature type="region of interest" description="Disordered" evidence="1">
    <location>
        <begin position="1"/>
        <end position="21"/>
    </location>
</feature>
<dbReference type="EMBL" id="BKCJ011483758">
    <property type="protein sequence ID" value="GFD37295.1"/>
    <property type="molecule type" value="Genomic_DNA"/>
</dbReference>
<comment type="caution">
    <text evidence="2">The sequence shown here is derived from an EMBL/GenBank/DDBJ whole genome shotgun (WGS) entry which is preliminary data.</text>
</comment>
<proteinExistence type="predicted"/>
<reference evidence="2" key="1">
    <citation type="journal article" date="2019" name="Sci. Rep.">
        <title>Draft genome of Tanacetum cinerariifolium, the natural source of mosquito coil.</title>
        <authorList>
            <person name="Yamashiro T."/>
            <person name="Shiraishi A."/>
            <person name="Satake H."/>
            <person name="Nakayama K."/>
        </authorList>
    </citation>
    <scope>NUCLEOTIDE SEQUENCE</scope>
</reference>
<dbReference type="AlphaFoldDB" id="A0A699VNV6"/>
<sequence length="143" mass="15009">MHQLDSAAEKSQLEAGQQAEEKARSVDYDVWECPSGHHLSLAYLNPDSEDEICPACQHRTLAPGRLRVEKSATTQAEGWGWRVQQCRFCQHEEKVKETIPRRPRPASSSAAGGSSSSWGGSSGSSSSGSGSSTSSGGSSGGGG</sequence>
<name>A0A699VNV6_TANCI</name>